<evidence type="ECO:0000313" key="5">
    <source>
        <dbReference type="Proteomes" id="UP000006692"/>
    </source>
</evidence>
<protein>
    <submittedName>
        <fullName evidence="4">Putative porin B</fullName>
    </submittedName>
</protein>
<evidence type="ECO:0000256" key="2">
    <source>
        <dbReference type="RuleBase" id="RU363072"/>
    </source>
</evidence>
<feature type="compositionally biased region" description="Polar residues" evidence="3">
    <location>
        <begin position="73"/>
        <end position="93"/>
    </location>
</feature>
<dbReference type="PANTHER" id="PTHR37944">
    <property type="entry name" value="PORIN B"/>
    <property type="match status" value="1"/>
</dbReference>
<dbReference type="Gene3D" id="2.40.160.180">
    <property type="entry name" value="Carbohydrate-selective porin OprB"/>
    <property type="match status" value="1"/>
</dbReference>
<dbReference type="GO" id="GO:0008643">
    <property type="term" value="P:carbohydrate transport"/>
    <property type="evidence" value="ECO:0007669"/>
    <property type="project" value="InterPro"/>
</dbReference>
<dbReference type="InterPro" id="IPR052932">
    <property type="entry name" value="OprB_Porin"/>
</dbReference>
<reference evidence="4 5" key="1">
    <citation type="journal article" date="2011" name="J. Bacteriol.">
        <title>Complete genome sequence of a beneficial plant root-associated bacterium, Pseudomonas brassicacearum.</title>
        <authorList>
            <person name="Ortet P."/>
            <person name="Barakat M."/>
            <person name="Lalaouna D."/>
            <person name="Fochesato S."/>
            <person name="Barbe V."/>
            <person name="Vacherie B."/>
            <person name="Santaella C."/>
            <person name="Heulin T."/>
            <person name="Achouak W."/>
        </authorList>
    </citation>
    <scope>NUCLEOTIDE SEQUENCE [LARGE SCALE GENOMIC DNA]</scope>
    <source>
        <strain evidence="4 5">NFM421</strain>
    </source>
</reference>
<name>F2KCK9_PSEBN</name>
<accession>F2KCK9</accession>
<evidence type="ECO:0000256" key="3">
    <source>
        <dbReference type="SAM" id="MobiDB-lite"/>
    </source>
</evidence>
<dbReference type="InterPro" id="IPR038673">
    <property type="entry name" value="OprB_sf"/>
</dbReference>
<dbReference type="EMBL" id="CP002585">
    <property type="protein sequence ID" value="AEA67141.1"/>
    <property type="molecule type" value="Genomic_DNA"/>
</dbReference>
<comment type="similarity">
    <text evidence="1 2">Belongs to the OprB family.</text>
</comment>
<dbReference type="HOGENOM" id="CLU_610905_0_0_6"/>
<evidence type="ECO:0000313" key="4">
    <source>
        <dbReference type="EMBL" id="AEA67141.1"/>
    </source>
</evidence>
<sequence length="518" mass="56025">MHLFFENAERIMSTRSSHRYSNNNKGNTVLYMNDKREAVLQTCLAATRSPSTLNVILLMSMFTFLSAPECRAQAQTQDGSQTPVAPTVQSTQILTPPPLEGTTLPPVDSKCLKYDQTNTRIMSTIYLPTTCDTISPTLFGLRDALTDAGWGIRGRVSAAMDYDVKNRYSSSTPQKYSGQNLSAYTISNVYVTYDLGRNGFPLGSQFTGSLTQVNSSGGQGEPADMDPAVAILGVTVPLLDNALELKAGYFLLSQDFVGSNLTGNAGTVSQGVQSSIPALVGMSVFTPTPTAEITIRDPWTKNFYLHSAVSNSVSSEGAITELERNPTGLKWGTKDTGPMYVNEVGYKTAMTPTSLPVWARAGFIYNTTDYAKFNGGQSDDNYAAYAGLTMQLTKNATNPGGLNLDIKVDAAPSDRNIYTKDFAINLFYVAPFESRPFDMVSVGYSKSWESPELQDAVAAGGVRNTSRVTSQGAVSYAYRLDQGIYFISTASYVTNPGTVAEEEMPAALIVNAALMFNF</sequence>
<feature type="region of interest" description="Disordered" evidence="3">
    <location>
        <begin position="73"/>
        <end position="100"/>
    </location>
</feature>
<dbReference type="GO" id="GO:0016020">
    <property type="term" value="C:membrane"/>
    <property type="evidence" value="ECO:0007669"/>
    <property type="project" value="InterPro"/>
</dbReference>
<dbReference type="Pfam" id="PF04966">
    <property type="entry name" value="OprB"/>
    <property type="match status" value="1"/>
</dbReference>
<dbReference type="PANTHER" id="PTHR37944:SF1">
    <property type="entry name" value="PORIN B"/>
    <property type="match status" value="1"/>
</dbReference>
<dbReference type="Proteomes" id="UP000006692">
    <property type="component" value="Chromosome"/>
</dbReference>
<proteinExistence type="inferred from homology"/>
<dbReference type="STRING" id="994484.PSEBR_a970"/>
<evidence type="ECO:0000256" key="1">
    <source>
        <dbReference type="ARBA" id="ARBA00008769"/>
    </source>
</evidence>
<reference key="2">
    <citation type="submission" date="2011-03" db="EMBL/GenBank/DDBJ databases">
        <title>Complete Genome Sequence of a beneficial plant roots-associated bacterium Pseudomonas brassicacearum.</title>
        <authorList>
            <person name="Ortet P."/>
            <person name="Barakat M."/>
            <person name="Lalaouna D."/>
            <person name="Fochesato S."/>
            <person name="Barbe V."/>
            <person name="Santaella C."/>
            <person name="Heulin T."/>
            <person name="Achouak W."/>
        </authorList>
    </citation>
    <scope>NUCLEOTIDE SEQUENCE</scope>
    <source>
        <strain>NFM421</strain>
    </source>
</reference>
<organism evidence="4 5">
    <name type="scientific">Pseudomonas brassicacearum (strain NFM421)</name>
    <dbReference type="NCBI Taxonomy" id="994484"/>
    <lineage>
        <taxon>Bacteria</taxon>
        <taxon>Pseudomonadati</taxon>
        <taxon>Pseudomonadota</taxon>
        <taxon>Gammaproteobacteria</taxon>
        <taxon>Pseudomonadales</taxon>
        <taxon>Pseudomonadaceae</taxon>
        <taxon>Pseudomonas</taxon>
    </lineage>
</organism>
<dbReference type="InterPro" id="IPR007049">
    <property type="entry name" value="Carb-sel_porin_OprB"/>
</dbReference>
<dbReference type="AlphaFoldDB" id="F2KCK9"/>
<dbReference type="KEGG" id="pba:PSEBR_a970"/>
<gene>
    <name evidence="4" type="ORF">PSEBR_a970</name>
</gene>
<dbReference type="GO" id="GO:0015288">
    <property type="term" value="F:porin activity"/>
    <property type="evidence" value="ECO:0007669"/>
    <property type="project" value="InterPro"/>
</dbReference>